<accession>A0A644Z199</accession>
<organism evidence="1">
    <name type="scientific">bioreactor metagenome</name>
    <dbReference type="NCBI Taxonomy" id="1076179"/>
    <lineage>
        <taxon>unclassified sequences</taxon>
        <taxon>metagenomes</taxon>
        <taxon>ecological metagenomes</taxon>
    </lineage>
</organism>
<comment type="caution">
    <text evidence="1">The sequence shown here is derived from an EMBL/GenBank/DDBJ whole genome shotgun (WGS) entry which is preliminary data.</text>
</comment>
<sequence length="271" mass="32059">MRPPIKLLFFAIVLPLGVLFSCQSEKKIAKGFIISADHPSLYITYSADWQMFFIKPQGALPSESYARRYFPYRSYFLKNEGTAVVDSIFNNSMNRKLSAKGFQLYTDSNVNDFLSDSREKYIVEFVQLYLEEKTMPVRDTLYFTNSSYTKFDTVISRLELCFWLRINPVDDTTLASPLLYASFPLIDYIDGYWEYDLTNNSYFYNYRFTEFGTEDIFSLFENSGKNMAGYIFDYFLNLYLYRHMERIPDAYYSWNGSLLRKAGQERFVFMK</sequence>
<evidence type="ECO:0000313" key="1">
    <source>
        <dbReference type="EMBL" id="MPM34387.1"/>
    </source>
</evidence>
<dbReference type="EMBL" id="VSSQ01006958">
    <property type="protein sequence ID" value="MPM34387.1"/>
    <property type="molecule type" value="Genomic_DNA"/>
</dbReference>
<proteinExistence type="predicted"/>
<gene>
    <name evidence="1" type="ORF">SDC9_80970</name>
</gene>
<name>A0A644Z199_9ZZZZ</name>
<reference evidence="1" key="1">
    <citation type="submission" date="2019-08" db="EMBL/GenBank/DDBJ databases">
        <authorList>
            <person name="Kucharzyk K."/>
            <person name="Murdoch R.W."/>
            <person name="Higgins S."/>
            <person name="Loffler F."/>
        </authorList>
    </citation>
    <scope>NUCLEOTIDE SEQUENCE</scope>
</reference>
<dbReference type="PROSITE" id="PS51257">
    <property type="entry name" value="PROKAR_LIPOPROTEIN"/>
    <property type="match status" value="1"/>
</dbReference>
<evidence type="ECO:0008006" key="2">
    <source>
        <dbReference type="Google" id="ProtNLM"/>
    </source>
</evidence>
<dbReference type="AlphaFoldDB" id="A0A644Z199"/>
<protein>
    <recommendedName>
        <fullName evidence="2">Lipoprotein</fullName>
    </recommendedName>
</protein>